<keyword evidence="5 6" id="KW-0472">Membrane</keyword>
<feature type="transmembrane region" description="Helical" evidence="6">
    <location>
        <begin position="229"/>
        <end position="256"/>
    </location>
</feature>
<dbReference type="Ensembl" id="ENSECAT00000072322.2">
    <property type="protein sequence ID" value="ENSECAP00000049596.2"/>
    <property type="gene ID" value="ENSECAG00000046760.1"/>
</dbReference>
<dbReference type="ExpressionAtlas" id="A0A5F5PH11">
    <property type="expression patterns" value="baseline"/>
</dbReference>
<evidence type="ECO:0000313" key="8">
    <source>
        <dbReference type="Proteomes" id="UP000002281"/>
    </source>
</evidence>
<keyword evidence="3 6" id="KW-0812">Transmembrane</keyword>
<feature type="transmembrane region" description="Helical" evidence="6">
    <location>
        <begin position="268"/>
        <end position="294"/>
    </location>
</feature>
<dbReference type="Ensembl" id="ENSECAT00000070928.2">
    <property type="protein sequence ID" value="ENSECAP00000047149.2"/>
    <property type="gene ID" value="ENSECAG00000046760.1"/>
</dbReference>
<organism evidence="7 8">
    <name type="scientific">Equus caballus</name>
    <name type="common">Horse</name>
    <dbReference type="NCBI Taxonomy" id="9796"/>
    <lineage>
        <taxon>Eukaryota</taxon>
        <taxon>Metazoa</taxon>
        <taxon>Chordata</taxon>
        <taxon>Craniata</taxon>
        <taxon>Vertebrata</taxon>
        <taxon>Euteleostomi</taxon>
        <taxon>Mammalia</taxon>
        <taxon>Eutheria</taxon>
        <taxon>Laurasiatheria</taxon>
        <taxon>Perissodactyla</taxon>
        <taxon>Equidae</taxon>
        <taxon>Equus</taxon>
    </lineage>
</organism>
<comment type="subcellular location">
    <subcellularLocation>
        <location evidence="1">Membrane</location>
        <topology evidence="1">Multi-pass membrane protein</topology>
    </subcellularLocation>
</comment>
<evidence type="ECO:0000256" key="4">
    <source>
        <dbReference type="ARBA" id="ARBA00022989"/>
    </source>
</evidence>
<dbReference type="Proteomes" id="UP000002281">
    <property type="component" value="Chromosome 8"/>
</dbReference>
<gene>
    <name evidence="7" type="primary">LOC100056096</name>
</gene>
<feature type="transmembrane region" description="Helical" evidence="6">
    <location>
        <begin position="70"/>
        <end position="92"/>
    </location>
</feature>
<dbReference type="Bgee" id="ENSECAG00000043457">
    <property type="expression patterns" value="Expressed in bone marrow and 22 other cell types or tissues"/>
</dbReference>
<evidence type="ECO:0008006" key="9">
    <source>
        <dbReference type="Google" id="ProtNLM"/>
    </source>
</evidence>
<evidence type="ECO:0000256" key="2">
    <source>
        <dbReference type="ARBA" id="ARBA00022448"/>
    </source>
</evidence>
<dbReference type="GO" id="GO:0016020">
    <property type="term" value="C:membrane"/>
    <property type="evidence" value="ECO:0007669"/>
    <property type="project" value="UniProtKB-SubCell"/>
</dbReference>
<accession>A0A5F5PH11</accession>
<dbReference type="PANTHER" id="PTHR43243">
    <property type="entry name" value="INNER MEMBRANE TRANSPORTER YGJI-RELATED"/>
    <property type="match status" value="1"/>
</dbReference>
<keyword evidence="2" id="KW-0813">Transport</keyword>
<dbReference type="Pfam" id="PF13520">
    <property type="entry name" value="AA_permease_2"/>
    <property type="match status" value="1"/>
</dbReference>
<dbReference type="PANTHER" id="PTHR43243:SF4">
    <property type="entry name" value="CATIONIC AMINO ACID TRANSPORTER 4"/>
    <property type="match status" value="1"/>
</dbReference>
<dbReference type="GeneTree" id="ENSGT00940000154637"/>
<protein>
    <recommendedName>
        <fullName evidence="9">Cationic amino acid transporter C-terminal domain-containing protein</fullName>
    </recommendedName>
</protein>
<feature type="transmembrane region" description="Helical" evidence="6">
    <location>
        <begin position="314"/>
        <end position="332"/>
    </location>
</feature>
<dbReference type="Ensembl" id="ENSECAT00000135239.1">
    <property type="protein sequence ID" value="ENSECAP00000055861.1"/>
    <property type="gene ID" value="ENSECAG00000046760.1"/>
</dbReference>
<sequence length="419" mass="44922">MAPGLPSTASVARFCQKLNRLKTLEEPTTETSLRRHLTTLDLILLGVGATVGLGLYMLTGTVAKEMAGPAVLVSFGVAAMASLLAALCYAELAARVPRKGSSYLFTYVFMGELWAFLVGWILLIQCIVGAAAMARFWSSYLDAIFSRSISSFTKAHVGTWQVPYLAQYPDFLAAGILLLASAFVSCGGRVSSWLSHTFLAISLAIILFIIILGFVLAHPHNWSAEEGGFAPFGFSGIMAGAATCIYGFVGFVAVAVSSEEAQNPKRSVPMALAISVTLVAAANILASTVLTLMVPWHSLDPDWALPDAFHQRGYSWAAFIVVAGAICGKWPFQTRWEGTGWSGPALRLQGTHLQLGLCSQLHPGPRKVLMIRLSTRACCEGPIHCPSQLTQNVSSEHVLPDPSRQRDSALIRFSSGSVT</sequence>
<evidence type="ECO:0000256" key="5">
    <source>
        <dbReference type="ARBA" id="ARBA00023136"/>
    </source>
</evidence>
<evidence type="ECO:0000256" key="6">
    <source>
        <dbReference type="SAM" id="Phobius"/>
    </source>
</evidence>
<evidence type="ECO:0000256" key="1">
    <source>
        <dbReference type="ARBA" id="ARBA00004141"/>
    </source>
</evidence>
<dbReference type="GO" id="GO:0022857">
    <property type="term" value="F:transmembrane transporter activity"/>
    <property type="evidence" value="ECO:0007669"/>
    <property type="project" value="InterPro"/>
</dbReference>
<name>A0A5F5PH11_HORSE</name>
<evidence type="ECO:0000313" key="7">
    <source>
        <dbReference type="Ensembl" id="ENSECAP00000047149.2"/>
    </source>
</evidence>
<reference evidence="7" key="2">
    <citation type="submission" date="2025-05" db="UniProtKB">
        <authorList>
            <consortium name="Ensembl"/>
        </authorList>
    </citation>
    <scope>IDENTIFICATION</scope>
    <source>
        <strain evidence="7">Thoroughbred</strain>
    </source>
</reference>
<proteinExistence type="predicted"/>
<dbReference type="Gene3D" id="1.20.1740.10">
    <property type="entry name" value="Amino acid/polyamine transporter I"/>
    <property type="match status" value="1"/>
</dbReference>
<feature type="transmembrane region" description="Helical" evidence="6">
    <location>
        <begin position="171"/>
        <end position="190"/>
    </location>
</feature>
<feature type="transmembrane region" description="Helical" evidence="6">
    <location>
        <begin position="40"/>
        <end position="58"/>
    </location>
</feature>
<keyword evidence="8" id="KW-1185">Reference proteome</keyword>
<evidence type="ECO:0000256" key="3">
    <source>
        <dbReference type="ARBA" id="ARBA00022692"/>
    </source>
</evidence>
<feature type="transmembrane region" description="Helical" evidence="6">
    <location>
        <begin position="113"/>
        <end position="137"/>
    </location>
</feature>
<accession>A0A5F5PMW9</accession>
<dbReference type="AlphaFoldDB" id="A0A5F5PH11"/>
<dbReference type="InterPro" id="IPR002293">
    <property type="entry name" value="AA/rel_permease1"/>
</dbReference>
<keyword evidence="4 6" id="KW-1133">Transmembrane helix</keyword>
<feature type="transmembrane region" description="Helical" evidence="6">
    <location>
        <begin position="197"/>
        <end position="217"/>
    </location>
</feature>
<reference evidence="7 8" key="1">
    <citation type="journal article" date="2009" name="Science">
        <title>Genome sequence, comparative analysis, and population genetics of the domestic horse.</title>
        <authorList>
            <consortium name="Broad Institute Genome Sequencing Platform"/>
            <consortium name="Broad Institute Whole Genome Assembly Team"/>
            <person name="Wade C.M."/>
            <person name="Giulotto E."/>
            <person name="Sigurdsson S."/>
            <person name="Zoli M."/>
            <person name="Gnerre S."/>
            <person name="Imsland F."/>
            <person name="Lear T.L."/>
            <person name="Adelson D.L."/>
            <person name="Bailey E."/>
            <person name="Bellone R.R."/>
            <person name="Bloecker H."/>
            <person name="Distl O."/>
            <person name="Edgar R.C."/>
            <person name="Garber M."/>
            <person name="Leeb T."/>
            <person name="Mauceli E."/>
            <person name="MacLeod J.N."/>
            <person name="Penedo M.C.T."/>
            <person name="Raison J.M."/>
            <person name="Sharpe T."/>
            <person name="Vogel J."/>
            <person name="Andersson L."/>
            <person name="Antczak D.F."/>
            <person name="Biagi T."/>
            <person name="Binns M.M."/>
            <person name="Chowdhary B.P."/>
            <person name="Coleman S.J."/>
            <person name="Della Valle G."/>
            <person name="Fryc S."/>
            <person name="Guerin G."/>
            <person name="Hasegawa T."/>
            <person name="Hill E.W."/>
            <person name="Jurka J."/>
            <person name="Kiialainen A."/>
            <person name="Lindgren G."/>
            <person name="Liu J."/>
            <person name="Magnani E."/>
            <person name="Mickelson J.R."/>
            <person name="Murray J."/>
            <person name="Nergadze S.G."/>
            <person name="Onofrio R."/>
            <person name="Pedroni S."/>
            <person name="Piras M.F."/>
            <person name="Raudsepp T."/>
            <person name="Rocchi M."/>
            <person name="Roeed K.H."/>
            <person name="Ryder O.A."/>
            <person name="Searle S."/>
            <person name="Skow L."/>
            <person name="Swinburne J.E."/>
            <person name="Syvaenen A.C."/>
            <person name="Tozaki T."/>
            <person name="Valberg S.J."/>
            <person name="Vaudin M."/>
            <person name="White J.R."/>
            <person name="Zody M.C."/>
            <person name="Lander E.S."/>
            <person name="Lindblad-Toh K."/>
        </authorList>
    </citation>
    <scope>NUCLEOTIDE SEQUENCE [LARGE SCALE GENOMIC DNA]</scope>
    <source>
        <strain evidence="7 8">Thoroughbred</strain>
    </source>
</reference>